<dbReference type="SUPFAM" id="SSF48371">
    <property type="entry name" value="ARM repeat"/>
    <property type="match status" value="1"/>
</dbReference>
<comment type="caution">
    <text evidence="2">The sequence shown here is derived from an EMBL/GenBank/DDBJ whole genome shotgun (WGS) entry which is preliminary data.</text>
</comment>
<accession>A0ABU2Y181</accession>
<evidence type="ECO:0000313" key="3">
    <source>
        <dbReference type="Proteomes" id="UP001252186"/>
    </source>
</evidence>
<protein>
    <submittedName>
        <fullName evidence="2">HEAT repeat domain-containing protein</fullName>
    </submittedName>
</protein>
<sequence>MNLRQCIQQNKEQLDSENVSIDVDLSFEKRLKKELHPQKRNKVIYLRFITVAASAVLLFTLGNIAIESVDFKNDKIQILANLSNDSAGTRLEGVYHFEDKYEKEDAQIMETLIHILHNDENVNVKIATVEALLKFPNSELVRENLITALEKETAPLVQIKLIKSLGALRENRAQKSLENLMNNQETLPIVLSNASLAMATINNK</sequence>
<dbReference type="RefSeq" id="WP_311591770.1">
    <property type="nucleotide sequence ID" value="NZ_JAVRHV010000001.1"/>
</dbReference>
<dbReference type="InterPro" id="IPR016024">
    <property type="entry name" value="ARM-type_fold"/>
</dbReference>
<dbReference type="EMBL" id="JAVRHV010000001">
    <property type="protein sequence ID" value="MDT0551949.1"/>
    <property type="molecule type" value="Genomic_DNA"/>
</dbReference>
<evidence type="ECO:0000313" key="2">
    <source>
        <dbReference type="EMBL" id="MDT0551949.1"/>
    </source>
</evidence>
<keyword evidence="3" id="KW-1185">Reference proteome</keyword>
<proteinExistence type="predicted"/>
<keyword evidence="1" id="KW-0472">Membrane</keyword>
<evidence type="ECO:0000256" key="1">
    <source>
        <dbReference type="SAM" id="Phobius"/>
    </source>
</evidence>
<keyword evidence="1" id="KW-0812">Transmembrane</keyword>
<dbReference type="Pfam" id="PF13646">
    <property type="entry name" value="HEAT_2"/>
    <property type="match status" value="1"/>
</dbReference>
<gene>
    <name evidence="2" type="ORF">RM519_01705</name>
</gene>
<reference evidence="2 3" key="1">
    <citation type="submission" date="2023-09" db="EMBL/GenBank/DDBJ databases">
        <authorList>
            <person name="Rey-Velasco X."/>
        </authorList>
    </citation>
    <scope>NUCLEOTIDE SEQUENCE [LARGE SCALE GENOMIC DNA]</scope>
    <source>
        <strain evidence="2 3">P050</strain>
    </source>
</reference>
<feature type="transmembrane region" description="Helical" evidence="1">
    <location>
        <begin position="44"/>
        <end position="66"/>
    </location>
</feature>
<dbReference type="InterPro" id="IPR011989">
    <property type="entry name" value="ARM-like"/>
</dbReference>
<name>A0ABU2Y181_9FLAO</name>
<dbReference type="Gene3D" id="1.25.10.10">
    <property type="entry name" value="Leucine-rich Repeat Variant"/>
    <property type="match status" value="1"/>
</dbReference>
<keyword evidence="1" id="KW-1133">Transmembrane helix</keyword>
<dbReference type="Proteomes" id="UP001252186">
    <property type="component" value="Unassembled WGS sequence"/>
</dbReference>
<organism evidence="2 3">
    <name type="scientific">Urechidicola vernalis</name>
    <dbReference type="NCBI Taxonomy" id="3075600"/>
    <lineage>
        <taxon>Bacteria</taxon>
        <taxon>Pseudomonadati</taxon>
        <taxon>Bacteroidota</taxon>
        <taxon>Flavobacteriia</taxon>
        <taxon>Flavobacteriales</taxon>
        <taxon>Flavobacteriaceae</taxon>
        <taxon>Urechidicola</taxon>
    </lineage>
</organism>